<dbReference type="RefSeq" id="WP_039682459.1">
    <property type="nucleotide sequence ID" value="NZ_CP010028.1"/>
</dbReference>
<comment type="cofactor">
    <cofactor evidence="1">
        <name>Zn(2+)</name>
        <dbReference type="ChEBI" id="CHEBI:29105"/>
    </cofactor>
</comment>
<name>A0A0A7KEE0_9DEIO</name>
<dbReference type="Pfam" id="PF00753">
    <property type="entry name" value="Lactamase_B"/>
    <property type="match status" value="1"/>
</dbReference>
<dbReference type="PANTHER" id="PTHR46233">
    <property type="entry name" value="HYDROXYACYLGLUTATHIONE HYDROLASE GLOC"/>
    <property type="match status" value="1"/>
</dbReference>
<dbReference type="Gene3D" id="3.60.15.10">
    <property type="entry name" value="Ribonuclease Z/Hydroxyacylglutathione hydrolase-like"/>
    <property type="match status" value="1"/>
</dbReference>
<dbReference type="AlphaFoldDB" id="A0A0A7KEE0"/>
<evidence type="ECO:0000256" key="1">
    <source>
        <dbReference type="ARBA" id="ARBA00001947"/>
    </source>
</evidence>
<evidence type="ECO:0000313" key="6">
    <source>
        <dbReference type="EMBL" id="AIZ44465.1"/>
    </source>
</evidence>
<organism evidence="6 7">
    <name type="scientific">Deinococcus radiopugnans</name>
    <dbReference type="NCBI Taxonomy" id="57497"/>
    <lineage>
        <taxon>Bacteria</taxon>
        <taxon>Thermotogati</taxon>
        <taxon>Deinococcota</taxon>
        <taxon>Deinococci</taxon>
        <taxon>Deinococcales</taxon>
        <taxon>Deinococcaceae</taxon>
        <taxon>Deinococcus</taxon>
    </lineage>
</organism>
<evidence type="ECO:0000313" key="7">
    <source>
        <dbReference type="Proteomes" id="UP000030634"/>
    </source>
</evidence>
<reference evidence="7" key="1">
    <citation type="submission" date="2014-11" db="EMBL/GenBank/DDBJ databases">
        <title>Hymenobacter sp. DG25B genome submission.</title>
        <authorList>
            <person name="Jung H.-Y."/>
            <person name="Kim M.K."/>
            <person name="Srinivasan S."/>
            <person name="Lim S."/>
        </authorList>
    </citation>
    <scope>NUCLEOTIDE SEQUENCE [LARGE SCALE GENOMIC DNA]</scope>
    <source>
        <strain evidence="7">DY59</strain>
    </source>
</reference>
<protein>
    <submittedName>
        <fullName evidence="6">Hydrolase</fullName>
    </submittedName>
</protein>
<dbReference type="HOGENOM" id="CLU_030571_5_4_0"/>
<keyword evidence="4" id="KW-0862">Zinc</keyword>
<dbReference type="InterPro" id="IPR001279">
    <property type="entry name" value="Metallo-B-lactamas"/>
</dbReference>
<feature type="domain" description="Metallo-beta-lactamase" evidence="5">
    <location>
        <begin position="21"/>
        <end position="202"/>
    </location>
</feature>
<sequence length="219" mass="22970">MLQPTVHGHVRVWSLPTGPLQENAVLAAGTQNEGFLFDPGDDADRILALVRGSGVTVRGILLTHAHFDHIGAVQPVREALRVPVWLHPADLPLYRMGAASAGRWNLPFIQPDAPDHEIAQDQTFTAGDLTLTARELPGHAPGHVVFLAATDGGPGVVVAGDTLFQGGIGRTDLPGGDHAALLAGITRELLALPDATAVYPGHGGATTVGAERRSNPFLR</sequence>
<keyword evidence="3 6" id="KW-0378">Hydrolase</keyword>
<dbReference type="Proteomes" id="UP000030634">
    <property type="component" value="Chromosome"/>
</dbReference>
<dbReference type="GO" id="GO:0046872">
    <property type="term" value="F:metal ion binding"/>
    <property type="evidence" value="ECO:0007669"/>
    <property type="project" value="UniProtKB-KW"/>
</dbReference>
<dbReference type="SUPFAM" id="SSF56281">
    <property type="entry name" value="Metallo-hydrolase/oxidoreductase"/>
    <property type="match status" value="1"/>
</dbReference>
<keyword evidence="2" id="KW-0479">Metal-binding</keyword>
<dbReference type="KEGG" id="dsw:QR90_04175"/>
<proteinExistence type="predicted"/>
<dbReference type="SMART" id="SM00849">
    <property type="entry name" value="Lactamase_B"/>
    <property type="match status" value="1"/>
</dbReference>
<dbReference type="InterPro" id="IPR036866">
    <property type="entry name" value="RibonucZ/Hydroxyglut_hydro"/>
</dbReference>
<dbReference type="PANTHER" id="PTHR46233:SF3">
    <property type="entry name" value="HYDROXYACYLGLUTATHIONE HYDROLASE GLOC"/>
    <property type="match status" value="1"/>
</dbReference>
<gene>
    <name evidence="6" type="ORF">QR90_04175</name>
</gene>
<dbReference type="STRING" id="1182571.QR90_04175"/>
<evidence type="ECO:0000259" key="5">
    <source>
        <dbReference type="SMART" id="SM00849"/>
    </source>
</evidence>
<dbReference type="EMBL" id="CP010028">
    <property type="protein sequence ID" value="AIZ44465.1"/>
    <property type="molecule type" value="Genomic_DNA"/>
</dbReference>
<dbReference type="GO" id="GO:0016787">
    <property type="term" value="F:hydrolase activity"/>
    <property type="evidence" value="ECO:0007669"/>
    <property type="project" value="UniProtKB-KW"/>
</dbReference>
<dbReference type="InterPro" id="IPR051453">
    <property type="entry name" value="MBL_Glyoxalase_II"/>
</dbReference>
<evidence type="ECO:0000256" key="3">
    <source>
        <dbReference type="ARBA" id="ARBA00022801"/>
    </source>
</evidence>
<evidence type="ECO:0000256" key="2">
    <source>
        <dbReference type="ARBA" id="ARBA00022723"/>
    </source>
</evidence>
<accession>A0A0A7KEE0</accession>
<evidence type="ECO:0000256" key="4">
    <source>
        <dbReference type="ARBA" id="ARBA00022833"/>
    </source>
</evidence>